<feature type="region of interest" description="Disordered" evidence="1">
    <location>
        <begin position="1"/>
        <end position="50"/>
    </location>
</feature>
<organism evidence="2 3">
    <name type="scientific">Streptomyces prasinosporus</name>
    <dbReference type="NCBI Taxonomy" id="68256"/>
    <lineage>
        <taxon>Bacteria</taxon>
        <taxon>Bacillati</taxon>
        <taxon>Actinomycetota</taxon>
        <taxon>Actinomycetes</taxon>
        <taxon>Kitasatosporales</taxon>
        <taxon>Streptomycetaceae</taxon>
        <taxon>Streptomyces</taxon>
        <taxon>Streptomyces albogriseolus group</taxon>
    </lineage>
</organism>
<name>A0ABP6U6Q8_9ACTN</name>
<keyword evidence="3" id="KW-1185">Reference proteome</keyword>
<protein>
    <submittedName>
        <fullName evidence="2">Uncharacterized protein</fullName>
    </submittedName>
</protein>
<accession>A0ABP6U6Q8</accession>
<sequence length="81" mass="8560">MNPVCPGFVPTDADGARTWPAPGRESVRRRSRSRPRAASPGPAPAVRRSAVPVPLGQTKALCPVIAFPTISVFISLVPSKE</sequence>
<feature type="compositionally biased region" description="Low complexity" evidence="1">
    <location>
        <begin position="36"/>
        <end position="50"/>
    </location>
</feature>
<gene>
    <name evidence="2" type="ORF">GCM10019016_099540</name>
</gene>
<dbReference type="EMBL" id="BAAAXF010000071">
    <property type="protein sequence ID" value="GAA3502845.1"/>
    <property type="molecule type" value="Genomic_DNA"/>
</dbReference>
<evidence type="ECO:0000313" key="3">
    <source>
        <dbReference type="Proteomes" id="UP001501455"/>
    </source>
</evidence>
<reference evidence="3" key="1">
    <citation type="journal article" date="2019" name="Int. J. Syst. Evol. Microbiol.">
        <title>The Global Catalogue of Microorganisms (GCM) 10K type strain sequencing project: providing services to taxonomists for standard genome sequencing and annotation.</title>
        <authorList>
            <consortium name="The Broad Institute Genomics Platform"/>
            <consortium name="The Broad Institute Genome Sequencing Center for Infectious Disease"/>
            <person name="Wu L."/>
            <person name="Ma J."/>
        </authorList>
    </citation>
    <scope>NUCLEOTIDE SEQUENCE [LARGE SCALE GENOMIC DNA]</scope>
    <source>
        <strain evidence="3">JCM 4816</strain>
    </source>
</reference>
<proteinExistence type="predicted"/>
<evidence type="ECO:0000256" key="1">
    <source>
        <dbReference type="SAM" id="MobiDB-lite"/>
    </source>
</evidence>
<comment type="caution">
    <text evidence="2">The sequence shown here is derived from an EMBL/GenBank/DDBJ whole genome shotgun (WGS) entry which is preliminary data.</text>
</comment>
<evidence type="ECO:0000313" key="2">
    <source>
        <dbReference type="EMBL" id="GAA3502845.1"/>
    </source>
</evidence>
<dbReference type="Proteomes" id="UP001501455">
    <property type="component" value="Unassembled WGS sequence"/>
</dbReference>